<sequence>MRESIKADDNVYFFRWYGKSWGSKKIENFDGMGFKGFEVSFNLNKYHNYFTDASISTCRAFVINMEKYEGDFKEIVRKYKVPIETLIQVRREVRLKKLMKND</sequence>
<reference evidence="1" key="1">
    <citation type="submission" date="2021-06" db="EMBL/GenBank/DDBJ databases">
        <authorList>
            <person name="Gannon L."/>
            <person name="Redgwell R T."/>
            <person name="Michniewski S."/>
            <person name="Harrison D C."/>
            <person name="Millard A."/>
        </authorList>
    </citation>
    <scope>NUCLEOTIDE SEQUENCE</scope>
</reference>
<proteinExistence type="predicted"/>
<evidence type="ECO:0000313" key="1">
    <source>
        <dbReference type="EMBL" id="CAG7580068.1"/>
    </source>
</evidence>
<gene>
    <name evidence="1" type="ORF">SLAVMIC_00232</name>
</gene>
<dbReference type="EMBL" id="OU342829">
    <property type="protein sequence ID" value="CAG7580068.1"/>
    <property type="molecule type" value="Genomic_DNA"/>
</dbReference>
<organism evidence="1">
    <name type="scientific">uncultured marine phage</name>
    <dbReference type="NCBI Taxonomy" id="707152"/>
    <lineage>
        <taxon>Viruses</taxon>
        <taxon>environmental samples</taxon>
    </lineage>
</organism>
<protein>
    <submittedName>
        <fullName evidence="1">Uncharacterized protein</fullName>
    </submittedName>
</protein>
<name>A0A8D9CCP8_9VIRU</name>
<accession>A0A8D9CCP8</accession>